<evidence type="ECO:0000313" key="3">
    <source>
        <dbReference type="EMBL" id="SVB25123.1"/>
    </source>
</evidence>
<keyword evidence="2" id="KW-0812">Transmembrane</keyword>
<feature type="coiled-coil region" evidence="1">
    <location>
        <begin position="164"/>
        <end position="198"/>
    </location>
</feature>
<feature type="transmembrane region" description="Helical" evidence="2">
    <location>
        <begin position="12"/>
        <end position="35"/>
    </location>
</feature>
<dbReference type="EMBL" id="UINC01034375">
    <property type="protein sequence ID" value="SVB25123.1"/>
    <property type="molecule type" value="Genomic_DNA"/>
</dbReference>
<reference evidence="3" key="1">
    <citation type="submission" date="2018-05" db="EMBL/GenBank/DDBJ databases">
        <authorList>
            <person name="Lanie J.A."/>
            <person name="Ng W.-L."/>
            <person name="Kazmierczak K.M."/>
            <person name="Andrzejewski T.M."/>
            <person name="Davidsen T.M."/>
            <person name="Wayne K.J."/>
            <person name="Tettelin H."/>
            <person name="Glass J.I."/>
            <person name="Rusch D."/>
            <person name="Podicherti R."/>
            <person name="Tsui H.-C.T."/>
            <person name="Winkler M.E."/>
        </authorList>
    </citation>
    <scope>NUCLEOTIDE SEQUENCE</scope>
</reference>
<evidence type="ECO:0000256" key="2">
    <source>
        <dbReference type="SAM" id="Phobius"/>
    </source>
</evidence>
<gene>
    <name evidence="3" type="ORF">METZ01_LOCUS177977</name>
</gene>
<protein>
    <submittedName>
        <fullName evidence="3">Uncharacterized protein</fullName>
    </submittedName>
</protein>
<keyword evidence="2" id="KW-1133">Transmembrane helix</keyword>
<feature type="non-terminal residue" evidence="3">
    <location>
        <position position="228"/>
    </location>
</feature>
<evidence type="ECO:0000256" key="1">
    <source>
        <dbReference type="SAM" id="Coils"/>
    </source>
</evidence>
<dbReference type="AlphaFoldDB" id="A0A382CID7"/>
<keyword evidence="2" id="KW-0472">Membrane</keyword>
<proteinExistence type="predicted"/>
<name>A0A382CID7_9ZZZZ</name>
<accession>A0A382CID7</accession>
<organism evidence="3">
    <name type="scientific">marine metagenome</name>
    <dbReference type="NCBI Taxonomy" id="408172"/>
    <lineage>
        <taxon>unclassified sequences</taxon>
        <taxon>metagenomes</taxon>
        <taxon>ecological metagenomes</taxon>
    </lineage>
</organism>
<sequence>MFNKKDERYWDIHLLNKWFAITSLLFVISMVWMFIDDNDDDFKSYQKTFRKMEIKTAKSKLENAVSEVKEEQKQYRKSLERAQTNFESKKEKIEKIQEKIIELNAQYYKANMDYLHKKAEADALKYLVEKEKTHIHEFPKVKDSKYEIEYNLFLVDLHELKLKKEGIESLQKITEKELEQIEADVKQAENKLNTVMRDVNLVDLKLSRLDRQRMSFSNRIGDIIRDLP</sequence>
<feature type="coiled-coil region" evidence="1">
    <location>
        <begin position="51"/>
        <end position="113"/>
    </location>
</feature>
<keyword evidence="1" id="KW-0175">Coiled coil</keyword>